<dbReference type="InterPro" id="IPR001753">
    <property type="entry name" value="Enoyl-CoA_hydra/iso"/>
</dbReference>
<dbReference type="Proteomes" id="UP000037660">
    <property type="component" value="Unassembled WGS sequence"/>
</dbReference>
<keyword evidence="2 4" id="KW-0456">Lyase</keyword>
<dbReference type="PANTHER" id="PTHR11941:SF54">
    <property type="entry name" value="ENOYL-COA HYDRATASE, MITOCHONDRIAL"/>
    <property type="match status" value="1"/>
</dbReference>
<proteinExistence type="inferred from homology"/>
<dbReference type="InterPro" id="IPR018376">
    <property type="entry name" value="Enoyl-CoA_hyd/isom_CS"/>
</dbReference>
<dbReference type="EC" id="4.2.1.17" evidence="4"/>
<dbReference type="InterPro" id="IPR029045">
    <property type="entry name" value="ClpP/crotonase-like_dom_sf"/>
</dbReference>
<reference evidence="5" key="1">
    <citation type="submission" date="2015-07" db="EMBL/GenBank/DDBJ databases">
        <title>Discovery of a poly(ethylene terephthalate assimilation.</title>
        <authorList>
            <person name="Yoshida S."/>
            <person name="Hiraga K."/>
            <person name="Takehana T."/>
            <person name="Taniguchi I."/>
            <person name="Yamaji H."/>
            <person name="Maeda Y."/>
            <person name="Toyohara K."/>
            <person name="Miyamoto K."/>
            <person name="Kimura Y."/>
            <person name="Oda K."/>
        </authorList>
    </citation>
    <scope>NUCLEOTIDE SEQUENCE [LARGE SCALE GENOMIC DNA]</scope>
    <source>
        <strain evidence="5">NBRC 110686 / TISTR 2288 / 201-F6</strain>
    </source>
</reference>
<sequence>MTDSLRVATERRDRILLITMRRPQKRNAVDRAMADALDAALNLLDDDPALAVGVLTGGPAMFSAGSDLGSGSGGYRTERGGYYGIIQRRRVKPLIAAVEGIALGGGMEIVLACDMAVASESASFGLPEVRRGVLPTCGALFRTLHAMSPGMARQMVLTGAPIDARRALALGLVNEVTPPGEALVRALAIAGEMASNAPLAVQACLAAMNGMVNGDDAAGWAATEEALKAVRHSEDFAEGVRAFLEKRAPIWRGR</sequence>
<dbReference type="GO" id="GO:0006635">
    <property type="term" value="P:fatty acid beta-oxidation"/>
    <property type="evidence" value="ECO:0007669"/>
    <property type="project" value="TreeGrafter"/>
</dbReference>
<evidence type="ECO:0000256" key="3">
    <source>
        <dbReference type="RuleBase" id="RU003707"/>
    </source>
</evidence>
<dbReference type="STRING" id="1547922.ISF6_3000"/>
<comment type="caution">
    <text evidence="4">The sequence shown here is derived from an EMBL/GenBank/DDBJ whole genome shotgun (WGS) entry which is preliminary data.</text>
</comment>
<evidence type="ECO:0000256" key="1">
    <source>
        <dbReference type="ARBA" id="ARBA00005254"/>
    </source>
</evidence>
<evidence type="ECO:0000256" key="2">
    <source>
        <dbReference type="ARBA" id="ARBA00023239"/>
    </source>
</evidence>
<dbReference type="EMBL" id="BBYR01000043">
    <property type="protein sequence ID" value="GAP37145.1"/>
    <property type="molecule type" value="Genomic_DNA"/>
</dbReference>
<dbReference type="InterPro" id="IPR014748">
    <property type="entry name" value="Enoyl-CoA_hydra_C"/>
</dbReference>
<dbReference type="PROSITE" id="PS00166">
    <property type="entry name" value="ENOYL_COA_HYDRATASE"/>
    <property type="match status" value="1"/>
</dbReference>
<dbReference type="PANTHER" id="PTHR11941">
    <property type="entry name" value="ENOYL-COA HYDRATASE-RELATED"/>
    <property type="match status" value="1"/>
</dbReference>
<name>A0A0K8P4Q6_PISS1</name>
<evidence type="ECO:0000313" key="5">
    <source>
        <dbReference type="Proteomes" id="UP000037660"/>
    </source>
</evidence>
<accession>A0A0K8P4Q6</accession>
<dbReference type="RefSeq" id="WP_197284685.1">
    <property type="nucleotide sequence ID" value="NZ_BBYR01000043.1"/>
</dbReference>
<dbReference type="Gene3D" id="1.10.12.10">
    <property type="entry name" value="Lyase 2-enoyl-coa Hydratase, Chain A, domain 2"/>
    <property type="match status" value="1"/>
</dbReference>
<protein>
    <submittedName>
        <fullName evidence="4">Enoyl-CoA hydratase</fullName>
        <ecNumber evidence="4">4.2.1.17</ecNumber>
    </submittedName>
</protein>
<dbReference type="SUPFAM" id="SSF52096">
    <property type="entry name" value="ClpP/crotonase"/>
    <property type="match status" value="1"/>
</dbReference>
<organism evidence="4 5">
    <name type="scientific">Piscinibacter sakaiensis</name>
    <name type="common">Ideonella sakaiensis</name>
    <dbReference type="NCBI Taxonomy" id="1547922"/>
    <lineage>
        <taxon>Bacteria</taxon>
        <taxon>Pseudomonadati</taxon>
        <taxon>Pseudomonadota</taxon>
        <taxon>Betaproteobacteria</taxon>
        <taxon>Burkholderiales</taxon>
        <taxon>Sphaerotilaceae</taxon>
        <taxon>Piscinibacter</taxon>
    </lineage>
</organism>
<gene>
    <name evidence="4" type="ORF">ISF6_3000</name>
</gene>
<dbReference type="GO" id="GO:0004300">
    <property type="term" value="F:enoyl-CoA hydratase activity"/>
    <property type="evidence" value="ECO:0007669"/>
    <property type="project" value="UniProtKB-EC"/>
</dbReference>
<dbReference type="CDD" id="cd06558">
    <property type="entry name" value="crotonase-like"/>
    <property type="match status" value="1"/>
</dbReference>
<keyword evidence="5" id="KW-1185">Reference proteome</keyword>
<dbReference type="AlphaFoldDB" id="A0A0K8P4Q6"/>
<reference evidence="4 5" key="2">
    <citation type="journal article" date="2016" name="Science">
        <title>A bacterium that degrades and assimilates poly(ethylene terephthalate).</title>
        <authorList>
            <person name="Yoshida S."/>
            <person name="Hiraga K."/>
            <person name="Takehana T."/>
            <person name="Taniguchi I."/>
            <person name="Yamaji H."/>
            <person name="Maeda Y."/>
            <person name="Toyohara K."/>
            <person name="Miyamoto K."/>
            <person name="Kimura Y."/>
            <person name="Oda K."/>
        </authorList>
    </citation>
    <scope>NUCLEOTIDE SEQUENCE [LARGE SCALE GENOMIC DNA]</scope>
    <source>
        <strain evidence="5">NBRC 110686 / TISTR 2288 / 201-F6</strain>
    </source>
</reference>
<comment type="similarity">
    <text evidence="1 3">Belongs to the enoyl-CoA hydratase/isomerase family.</text>
</comment>
<dbReference type="Gene3D" id="3.90.226.10">
    <property type="entry name" value="2-enoyl-CoA Hydratase, Chain A, domain 1"/>
    <property type="match status" value="1"/>
</dbReference>
<evidence type="ECO:0000313" key="4">
    <source>
        <dbReference type="EMBL" id="GAP37145.1"/>
    </source>
</evidence>
<dbReference type="Pfam" id="PF00378">
    <property type="entry name" value="ECH_1"/>
    <property type="match status" value="1"/>
</dbReference>